<organism evidence="1 2">
    <name type="scientific">Kribbella pittospori</name>
    <dbReference type="NCBI Taxonomy" id="722689"/>
    <lineage>
        <taxon>Bacteria</taxon>
        <taxon>Bacillati</taxon>
        <taxon>Actinomycetota</taxon>
        <taxon>Actinomycetes</taxon>
        <taxon>Propionibacteriales</taxon>
        <taxon>Kribbellaceae</taxon>
        <taxon>Kribbella</taxon>
    </lineage>
</organism>
<dbReference type="AlphaFoldDB" id="A0A4R0K1F4"/>
<comment type="caution">
    <text evidence="1">The sequence shown here is derived from an EMBL/GenBank/DDBJ whole genome shotgun (WGS) entry which is preliminary data.</text>
</comment>
<accession>A0A4R0K1F4</accession>
<proteinExistence type="predicted"/>
<dbReference type="Proteomes" id="UP000291144">
    <property type="component" value="Unassembled WGS sequence"/>
</dbReference>
<gene>
    <name evidence="1" type="ORF">E0H73_41055</name>
</gene>
<evidence type="ECO:0000313" key="1">
    <source>
        <dbReference type="EMBL" id="TCC51508.1"/>
    </source>
</evidence>
<evidence type="ECO:0000313" key="2">
    <source>
        <dbReference type="Proteomes" id="UP000291144"/>
    </source>
</evidence>
<sequence>MCVLPEHRTIVSMLAGGSPVWFVAAVMKTDRHQVYTVGRRYGYPDHVALDSAMAQVRASQHGPVPVST</sequence>
<name>A0A4R0K1F4_9ACTN</name>
<dbReference type="EMBL" id="SJKB01000023">
    <property type="protein sequence ID" value="TCC51508.1"/>
    <property type="molecule type" value="Genomic_DNA"/>
</dbReference>
<keyword evidence="2" id="KW-1185">Reference proteome</keyword>
<reference evidence="1 2" key="1">
    <citation type="submission" date="2019-02" db="EMBL/GenBank/DDBJ databases">
        <title>Kribbella capetownensis sp. nov. and Kribbella speibonae sp. nov., isolated from soil.</title>
        <authorList>
            <person name="Curtis S.M."/>
            <person name="Norton I."/>
            <person name="Everest G.J."/>
            <person name="Meyers P.R."/>
        </authorList>
    </citation>
    <scope>NUCLEOTIDE SEQUENCE [LARGE SCALE GENOMIC DNA]</scope>
    <source>
        <strain evidence="1 2">NRRL B-24813</strain>
    </source>
</reference>
<protein>
    <submittedName>
        <fullName evidence="1">Uncharacterized protein</fullName>
    </submittedName>
</protein>